<feature type="domain" description="WDR11 first beta-propeller" evidence="1">
    <location>
        <begin position="142"/>
        <end position="402"/>
    </location>
</feature>
<evidence type="ECO:0000259" key="1">
    <source>
        <dbReference type="Pfam" id="PF23751"/>
    </source>
</evidence>
<evidence type="ECO:0000259" key="3">
    <source>
        <dbReference type="Pfam" id="PF23753"/>
    </source>
</evidence>
<dbReference type="EMBL" id="OZ020108">
    <property type="protein sequence ID" value="CAK9261242.1"/>
    <property type="molecule type" value="Genomic_DNA"/>
</dbReference>
<dbReference type="Gene3D" id="2.130.10.10">
    <property type="entry name" value="YVTN repeat-like/Quinoprotein amine dehydrogenase"/>
    <property type="match status" value="2"/>
</dbReference>
<dbReference type="InterPro" id="IPR057853">
    <property type="entry name" value="Beta-prop_WDR11_2nd"/>
</dbReference>
<protein>
    <submittedName>
        <fullName evidence="4">Uncharacterized protein</fullName>
    </submittedName>
</protein>
<dbReference type="Pfam" id="PF23753">
    <property type="entry name" value="TPR_WDR11"/>
    <property type="match status" value="1"/>
</dbReference>
<keyword evidence="5" id="KW-1185">Reference proteome</keyword>
<name>A0ABP0W448_9BRYO</name>
<dbReference type="SUPFAM" id="SSF50978">
    <property type="entry name" value="WD40 repeat-like"/>
    <property type="match status" value="1"/>
</dbReference>
<dbReference type="PANTHER" id="PTHR14593">
    <property type="entry name" value="WD REPEAT-CONTAINING PROTEIN 11"/>
    <property type="match status" value="1"/>
</dbReference>
<reference evidence="4" key="1">
    <citation type="submission" date="2024-02" db="EMBL/GenBank/DDBJ databases">
        <authorList>
            <consortium name="ELIXIR-Norway"/>
            <consortium name="Elixir Norway"/>
        </authorList>
    </citation>
    <scope>NUCLEOTIDE SEQUENCE</scope>
</reference>
<evidence type="ECO:0000313" key="4">
    <source>
        <dbReference type="EMBL" id="CAK9261242.1"/>
    </source>
</evidence>
<sequence length="1255" mass="134802">MTGVGWVLAGPASKENGGAAHTSLHGLLAYGAGSSVIVADVRSMQLVVVLPMPALKVSPLLPAPFVTAVQWDPEGIQRDVTQDVSSTAHLQLAAGDRHGRIAIWDVAAGEVGTWLELEADKDEKGVSSAVGEKGVKDGLASSSGGGSTSAGAPALASAPGCVIRCMFSTRTRGLLYIMLPREIVVFDLVFGMPLASTALPRGCGKFLELLADVDGDILYCAHQDGKISAWKRRADMQVFTLCYMETLIPLMGSSALPTVLAVVHHPMQLHVQTFEGNQAPALQLNTFLPLNTLPVPQSLMMQDGNPIEVKPFRSLDATILSISDDGRLWQWLISAAVPGTDEGLAHMNGSKEAAVHLETSTHTGIAALDLMANEEQQNRPPLSSSNGVASELVFKLELKGQLQLLSAAITTLAVAIPSLHALSPGGNNSAAISIPLVALATQAGTVELVDTAANAITASYTVHNAAIVRGVRWLGNTRLVSFSYAEVKGKGGGFVNRLVVTCVRSGQSKPFRVLQKPERAPMRALRTSPSGRYLLILFREAPAEIWAMTRTPQMLRSLALPFTVMEWALPPVPRSAAAAAASARKSTLLYRDRPTIASAVAAANAPLLSPTSSSTSDSLQESESAESFAFALVNGSLGVFEMRGRRVRDFKPRWPAAAFVSADVLVTAMAYRTPHVVMGDRLGSIRWWDVTTGLSSFFNTHRGGVRRIKFAPVRIGDSSRGRIAVLFNDHSFAVYDLDTQDPLANALVQPQLGGILVLELEWNPLRTDRNEPLMLCIAGADSSFRLLEVQNVTGGKSGQVAKQTVWQRCRPMPLCSAALLPPPHALSLRVLLQQGVQPSWFSLTAASMDEELVVKSAGQPLGTRGGDLRHYLLETSTPMLGETVFAEVLLKTLEPYRKAGRLLDEERRMQYTAICRQGVATRCAFAAAQFGEYPEAGFWLQLPRALSLLSFGSAGPTAFWGDSERSSSVPPKGSSLIMSNEEGSIPYRCMDIVPSDQLAVYMAAQERILWHEKLGGTEATQKRVHELISVGDLEAAVTILLATPPNNPLFYMDALRAVSLASAVSPALHELAVKVVAANMVGTEDSLSGTHLLCAVGRYQEACSQLQDAGRWIDAATLAATHLEGSDHARVLERWAEHVLHNEHNLWRAMMLYVAAGALMEALDILRKANQPDTAAMFLLACHEAKVSARASMNAAAAVKDCPPMIVDSKASANTLDLPGKLPQHLEEIQAVCEYYGQYQRLLAHMCTGITAFVD</sequence>
<proteinExistence type="predicted"/>
<dbReference type="InterPro" id="IPR015943">
    <property type="entry name" value="WD40/YVTN_repeat-like_dom_sf"/>
</dbReference>
<dbReference type="InterPro" id="IPR057854">
    <property type="entry name" value="TPR_WDR11"/>
</dbReference>
<dbReference type="Pfam" id="PF23752">
    <property type="entry name" value="Beta-prop_WDR11_2nd"/>
    <property type="match status" value="1"/>
</dbReference>
<dbReference type="InterPro" id="IPR039694">
    <property type="entry name" value="WDR11"/>
</dbReference>
<dbReference type="InterPro" id="IPR036322">
    <property type="entry name" value="WD40_repeat_dom_sf"/>
</dbReference>
<gene>
    <name evidence="4" type="ORF">CSSPJE1EN1_LOCUS6720</name>
</gene>
<evidence type="ECO:0000313" key="5">
    <source>
        <dbReference type="Proteomes" id="UP001497444"/>
    </source>
</evidence>
<evidence type="ECO:0000259" key="2">
    <source>
        <dbReference type="Pfam" id="PF23752"/>
    </source>
</evidence>
<dbReference type="PANTHER" id="PTHR14593:SF5">
    <property type="entry name" value="WD REPEAT-CONTAINING PROTEIN 11"/>
    <property type="match status" value="1"/>
</dbReference>
<feature type="domain" description="WDR11 first beta-propeller" evidence="1">
    <location>
        <begin position="10"/>
        <end position="126"/>
    </location>
</feature>
<accession>A0ABP0W448</accession>
<dbReference type="InterPro" id="IPR057852">
    <property type="entry name" value="Beta-prop_WDR11_1st"/>
</dbReference>
<organism evidence="4 5">
    <name type="scientific">Sphagnum jensenii</name>
    <dbReference type="NCBI Taxonomy" id="128206"/>
    <lineage>
        <taxon>Eukaryota</taxon>
        <taxon>Viridiplantae</taxon>
        <taxon>Streptophyta</taxon>
        <taxon>Embryophyta</taxon>
        <taxon>Bryophyta</taxon>
        <taxon>Sphagnophytina</taxon>
        <taxon>Sphagnopsida</taxon>
        <taxon>Sphagnales</taxon>
        <taxon>Sphagnaceae</taxon>
        <taxon>Sphagnum</taxon>
    </lineage>
</organism>
<dbReference type="Pfam" id="PF23751">
    <property type="entry name" value="Beta-prop_WDR11_1st"/>
    <property type="match status" value="2"/>
</dbReference>
<dbReference type="Proteomes" id="UP001497444">
    <property type="component" value="Chromosome 13"/>
</dbReference>
<feature type="domain" description="WDR11 TPR" evidence="3">
    <location>
        <begin position="840"/>
        <end position="1247"/>
    </location>
</feature>
<feature type="domain" description="WDR11 second beta-propeller" evidence="2">
    <location>
        <begin position="404"/>
        <end position="812"/>
    </location>
</feature>